<dbReference type="PIRSF" id="PIRSF018494">
    <property type="entry name" value="PBSX_VPQ"/>
    <property type="match status" value="1"/>
</dbReference>
<feature type="region of interest" description="Disordered" evidence="2">
    <location>
        <begin position="1"/>
        <end position="29"/>
    </location>
</feature>
<evidence type="ECO:0000313" key="3">
    <source>
        <dbReference type="EMBL" id="XAG69158.1"/>
    </source>
</evidence>
<dbReference type="InterPro" id="IPR006944">
    <property type="entry name" value="Phage/GTA_portal"/>
</dbReference>
<evidence type="ECO:0000256" key="1">
    <source>
        <dbReference type="ARBA" id="ARBA00006799"/>
    </source>
</evidence>
<dbReference type="NCBIfam" id="TIGR01540">
    <property type="entry name" value="portal_PBSX"/>
    <property type="match status" value="1"/>
</dbReference>
<sequence length="350" mass="38942">MSRKQRFHQRAERPSTPSHVPSTRSAVSFSIPEPIDPTAWMTDYTDVFYSPWGEYYLPPIDRKGLAKVARANAHHGAILMARRNMVSGRFISSEGVPREVITAFVHNLLQFGDAALLKLRNGFGQVVGLYPLSSLYVRRCNDGNFLMLQRDGSYKRYVSEDIIWLAQYDPVQQVYGQPDYLGGLQSALLNQDATMFRRKYFLNGAHMGFIFYATDPNMDDDQEAEMKDMIASSKGVGNFRSMFVNIPGGKPDGIKLIPVGDIATKDEFAAIKAITAQDVLTAHRFPAALAGIIPANGSGGLGNPEQYDRTYARNEVIPLCELIQDAINGANLPRRLQVNFNRSLEVATTV</sequence>
<organism evidence="3">
    <name type="scientific">bacterium 19CA06SA08-2</name>
    <dbReference type="NCBI Taxonomy" id="2920658"/>
    <lineage>
        <taxon>Bacteria</taxon>
    </lineage>
</organism>
<dbReference type="InterPro" id="IPR006430">
    <property type="entry name" value="Phage_portal_PBSX"/>
</dbReference>
<reference evidence="3" key="1">
    <citation type="submission" date="2022-03" db="EMBL/GenBank/DDBJ databases">
        <title>Sea Food Isolates.</title>
        <authorList>
            <person name="Li c."/>
        </authorList>
    </citation>
    <scope>NUCLEOTIDE SEQUENCE</scope>
    <source>
        <strain evidence="3">19CA06SA08-2</strain>
    </source>
</reference>
<evidence type="ECO:0000256" key="2">
    <source>
        <dbReference type="SAM" id="MobiDB-lite"/>
    </source>
</evidence>
<name>A0AAU6U5K3_UNCXX</name>
<dbReference type="Pfam" id="PF04860">
    <property type="entry name" value="Phage_portal"/>
    <property type="match status" value="1"/>
</dbReference>
<protein>
    <submittedName>
        <fullName evidence="3">Phage portal protein</fullName>
    </submittedName>
</protein>
<accession>A0AAU6U5K3</accession>
<dbReference type="AlphaFoldDB" id="A0AAU6U5K3"/>
<feature type="compositionally biased region" description="Polar residues" evidence="2">
    <location>
        <begin position="15"/>
        <end position="28"/>
    </location>
</feature>
<gene>
    <name evidence="3" type="ORF">MRM75_21660</name>
</gene>
<dbReference type="InterPro" id="IPR030935">
    <property type="entry name" value="PBSX_Proteobac"/>
</dbReference>
<comment type="similarity">
    <text evidence="1">Belongs to the phage portal family. PBSX subfamily.</text>
</comment>
<proteinExistence type="inferred from homology"/>
<dbReference type="EMBL" id="CP095353">
    <property type="protein sequence ID" value="XAG69158.1"/>
    <property type="molecule type" value="Genomic_DNA"/>
</dbReference>